<dbReference type="InterPro" id="IPR003961">
    <property type="entry name" value="FN3_dom"/>
</dbReference>
<keyword evidence="1" id="KW-0040">ANK repeat</keyword>
<dbReference type="EMBL" id="HBUF01196817">
    <property type="protein sequence ID" value="CAG6660356.1"/>
    <property type="molecule type" value="Transcribed_RNA"/>
</dbReference>
<evidence type="ECO:0000256" key="1">
    <source>
        <dbReference type="PROSITE-ProRule" id="PRU00023"/>
    </source>
</evidence>
<dbReference type="SMART" id="SM00314">
    <property type="entry name" value="RA"/>
    <property type="match status" value="1"/>
</dbReference>
<dbReference type="EMBL" id="HBUF01370038">
    <property type="protein sequence ID" value="CAG6725734.1"/>
    <property type="molecule type" value="Transcribed_RNA"/>
</dbReference>
<dbReference type="InterPro" id="IPR036770">
    <property type="entry name" value="Ankyrin_rpt-contain_sf"/>
</dbReference>
<dbReference type="SMART" id="SM00248">
    <property type="entry name" value="ANK"/>
    <property type="match status" value="2"/>
</dbReference>
<reference evidence="5" key="1">
    <citation type="submission" date="2021-05" db="EMBL/GenBank/DDBJ databases">
        <authorList>
            <person name="Alioto T."/>
            <person name="Alioto T."/>
            <person name="Gomez Garrido J."/>
        </authorList>
    </citation>
    <scope>NUCLEOTIDE SEQUENCE</scope>
</reference>
<evidence type="ECO:0000313" key="5">
    <source>
        <dbReference type="EMBL" id="CAG6725734.1"/>
    </source>
</evidence>
<proteinExistence type="predicted"/>
<dbReference type="GO" id="GO:0061172">
    <property type="term" value="P:regulation of establishment of bipolar cell polarity"/>
    <property type="evidence" value="ECO:0007669"/>
    <property type="project" value="TreeGrafter"/>
</dbReference>
<evidence type="ECO:0000259" key="4">
    <source>
        <dbReference type="PROSITE" id="PS50853"/>
    </source>
</evidence>
<dbReference type="Pfam" id="PF13637">
    <property type="entry name" value="Ank_4"/>
    <property type="match status" value="1"/>
</dbReference>
<name>A0A8D8YBJ9_9HEMI</name>
<dbReference type="CDD" id="cd00063">
    <property type="entry name" value="FN3"/>
    <property type="match status" value="1"/>
</dbReference>
<dbReference type="GO" id="GO:0000132">
    <property type="term" value="P:establishment of mitotic spindle orientation"/>
    <property type="evidence" value="ECO:0007669"/>
    <property type="project" value="TreeGrafter"/>
</dbReference>
<dbReference type="PROSITE" id="PS50297">
    <property type="entry name" value="ANK_REP_REGION"/>
    <property type="match status" value="1"/>
</dbReference>
<dbReference type="InterPro" id="IPR036116">
    <property type="entry name" value="FN3_sf"/>
</dbReference>
<dbReference type="CDD" id="cd17117">
    <property type="entry name" value="RA_ANKFN1_like"/>
    <property type="match status" value="1"/>
</dbReference>
<dbReference type="InterPro" id="IPR000159">
    <property type="entry name" value="RA_dom"/>
</dbReference>
<dbReference type="PROSITE" id="PS50200">
    <property type="entry name" value="RA"/>
    <property type="match status" value="1"/>
</dbReference>
<dbReference type="InterPro" id="IPR013783">
    <property type="entry name" value="Ig-like_fold"/>
</dbReference>
<dbReference type="GO" id="GO:0007165">
    <property type="term" value="P:signal transduction"/>
    <property type="evidence" value="ECO:0007669"/>
    <property type="project" value="InterPro"/>
</dbReference>
<feature type="compositionally biased region" description="Pro residues" evidence="2">
    <location>
        <begin position="1040"/>
        <end position="1052"/>
    </location>
</feature>
<dbReference type="Gene3D" id="3.10.20.90">
    <property type="entry name" value="Phosphatidylinositol 3-kinase Catalytic Subunit, Chain A, domain 1"/>
    <property type="match status" value="1"/>
</dbReference>
<evidence type="ECO:0000259" key="3">
    <source>
        <dbReference type="PROSITE" id="PS50200"/>
    </source>
</evidence>
<dbReference type="SUPFAM" id="SSF48403">
    <property type="entry name" value="Ankyrin repeat"/>
    <property type="match status" value="1"/>
</dbReference>
<sequence length="1261" mass="139493">MNPEEKKESNQGLSIDRAALILLRVKRVFRKKKQQRNKEKQGGDPVHILNKSSSIKKKVPPPLLRSRTLPAIVVPGLSILQAQISDNRSTSTLDTTCDNNSNMLQSDLPGIIYDSNCLDPRRHLVHHRLSSPEASAGMADAMLQLKISAPPRALSASGPACSSQTALYSRLARLLNQNQKSPVEAFHNATRRLSWERDEDSDELLNFPRSASIDSIVESRHCGVQLVRKLPSPLLNRGGSTTPPLSPAIARRLKGTRAITSLFAAVEHGHVDKTRTILESADVNVNSMNSDGFTPLDVAILSNNAPLVKLLISFGAQEGNKFTSPDKLGAHLRHLLHEAERRVLDLGGETSNSHHHSTLSINRGSISVADSERSDKTLALWERRCKGLKKMLLGFDQARPPDTPSSVSVEVTGVSSVCVSYQEPDSSSSPQCTKYKVEWSLDPEFQQVSGSCVILDSKQHSLEVSGLAHGQRVYFRAFTGNIRGFSPAKVSVPAFVEPSSWRDCSCVKTERISSDGLALLDRLFSEMKNERPDLKTYNEPVEDGGGDCAGKRKKTASIKQLFTAASKFQKHLKRGVFLSCLLYHEDKVLVTNEDFLPVIEIDDTYPNSIYQDFHWLLKVSCTWEDIKLLRNEMEKSLSNSNTSNHFRVKLLNASLQMQTALSIENIGQLYHRPIKDSEGTIVIPLINYVKNVKSISVLNSRWLPLSKLTKTKRTNMCTENNVSEMLMASVQDQITYHQVSRIKLSKGLYLGYLKMRSSVDLLQVLVPSKSPNVPPHCKIRDNPHVTADEWEVLRSCNSSDKLSGLSEQQRMFLEHVALTMKRLFRYMEVTEDDCALHRLYDSEVIEISPEVSLIMIVPPIESACSVPGQRELLLQRPDLLPLPVQVFEMVHLGTYQRSLVSKYSRLSCILQLDTALAQQGHREAFSNTEVSLAKERLSRLETLQSRLNTTWKQTRWLLDVLSYARDRMATQCSSVPSVKYLLSLCNASAEANTGSSCFLQPPDPKNVKSRGSWPGPGVGRLLGVCPAELSRSEQQLSAAPPLPPRPPVPLPIPSIELAGPTTTKLAPSRSDDVLIQHTQAPATSTTRTSSSATTSPLLPTRLGYITSTTPPTVNVSSSLQSLSSDDSLTPQLGEEEGGAALPTPTPGIIQVYAAYNTGLAPGTSLMLHVSPRTCAREVVNLVVKEVNMAVLVKGKAGPIYPTEELSNFCLVAVLGPRERCLRDDFKPLQLQNPWKKGRLYVRQKHDKLAALDQSSRHSTFL</sequence>
<feature type="repeat" description="ANK" evidence="1">
    <location>
        <begin position="291"/>
        <end position="317"/>
    </location>
</feature>
<dbReference type="Gene3D" id="1.25.40.20">
    <property type="entry name" value="Ankyrin repeat-containing domain"/>
    <property type="match status" value="1"/>
</dbReference>
<dbReference type="Gene3D" id="2.60.40.10">
    <property type="entry name" value="Immunoglobulins"/>
    <property type="match status" value="1"/>
</dbReference>
<dbReference type="InterPro" id="IPR039269">
    <property type="entry name" value="ANKFN1"/>
</dbReference>
<dbReference type="PANTHER" id="PTHR21437">
    <property type="entry name" value="WIDE AWAKE"/>
    <property type="match status" value="1"/>
</dbReference>
<dbReference type="PROSITE" id="PS50088">
    <property type="entry name" value="ANK_REPEAT"/>
    <property type="match status" value="1"/>
</dbReference>
<dbReference type="InterPro" id="IPR002110">
    <property type="entry name" value="Ankyrin_rpt"/>
</dbReference>
<dbReference type="PANTHER" id="PTHR21437:SF1">
    <property type="entry name" value="WIDE AWAKE"/>
    <property type="match status" value="1"/>
</dbReference>
<dbReference type="GO" id="GO:0005819">
    <property type="term" value="C:spindle"/>
    <property type="evidence" value="ECO:0007669"/>
    <property type="project" value="TreeGrafter"/>
</dbReference>
<feature type="domain" description="Ras-associating" evidence="3">
    <location>
        <begin position="1145"/>
        <end position="1246"/>
    </location>
</feature>
<dbReference type="AlphaFoldDB" id="A0A8D8YBJ9"/>
<organism evidence="5">
    <name type="scientific">Cacopsylla melanoneura</name>
    <dbReference type="NCBI Taxonomy" id="428564"/>
    <lineage>
        <taxon>Eukaryota</taxon>
        <taxon>Metazoa</taxon>
        <taxon>Ecdysozoa</taxon>
        <taxon>Arthropoda</taxon>
        <taxon>Hexapoda</taxon>
        <taxon>Insecta</taxon>
        <taxon>Pterygota</taxon>
        <taxon>Neoptera</taxon>
        <taxon>Paraneoptera</taxon>
        <taxon>Hemiptera</taxon>
        <taxon>Sternorrhyncha</taxon>
        <taxon>Psylloidea</taxon>
        <taxon>Psyllidae</taxon>
        <taxon>Psyllinae</taxon>
        <taxon>Cacopsylla</taxon>
    </lineage>
</organism>
<feature type="region of interest" description="Disordered" evidence="2">
    <location>
        <begin position="1032"/>
        <end position="1143"/>
    </location>
</feature>
<feature type="region of interest" description="Disordered" evidence="2">
    <location>
        <begin position="31"/>
        <end position="61"/>
    </location>
</feature>
<protein>
    <submittedName>
        <fullName evidence="5">Ankyrin repeat and fibronectin type-III domain-containing protein 1</fullName>
    </submittedName>
</protein>
<dbReference type="SUPFAM" id="SSF49265">
    <property type="entry name" value="Fibronectin type III"/>
    <property type="match status" value="1"/>
</dbReference>
<feature type="compositionally biased region" description="Low complexity" evidence="2">
    <location>
        <begin position="1080"/>
        <end position="1128"/>
    </location>
</feature>
<feature type="domain" description="Fibronectin type-III" evidence="4">
    <location>
        <begin position="403"/>
        <end position="499"/>
    </location>
</feature>
<evidence type="ECO:0000256" key="2">
    <source>
        <dbReference type="SAM" id="MobiDB-lite"/>
    </source>
</evidence>
<dbReference type="PROSITE" id="PS50853">
    <property type="entry name" value="FN3"/>
    <property type="match status" value="1"/>
</dbReference>
<accession>A0A8D8YBJ9</accession>